<protein>
    <recommendedName>
        <fullName evidence="7">TIGR01777 family protein</fullName>
    </recommendedName>
</protein>
<evidence type="ECO:0000313" key="5">
    <source>
        <dbReference type="EMBL" id="MBB4071242.1"/>
    </source>
</evidence>
<keyword evidence="6" id="KW-1185">Reference proteome</keyword>
<dbReference type="InterPro" id="IPR013549">
    <property type="entry name" value="DUF1731"/>
</dbReference>
<proteinExistence type="inferred from homology"/>
<dbReference type="InterPro" id="IPR010099">
    <property type="entry name" value="SDR39U1"/>
</dbReference>
<evidence type="ECO:0000259" key="3">
    <source>
        <dbReference type="Pfam" id="PF01370"/>
    </source>
</evidence>
<dbReference type="AlphaFoldDB" id="A0A840DID8"/>
<feature type="compositionally biased region" description="Basic residues" evidence="2">
    <location>
        <begin position="46"/>
        <end position="69"/>
    </location>
</feature>
<name>A0A840DID8_9MICO</name>
<evidence type="ECO:0008006" key="7">
    <source>
        <dbReference type="Google" id="ProtNLM"/>
    </source>
</evidence>
<dbReference type="Proteomes" id="UP000571183">
    <property type="component" value="Unassembled WGS sequence"/>
</dbReference>
<evidence type="ECO:0000256" key="1">
    <source>
        <dbReference type="ARBA" id="ARBA00009353"/>
    </source>
</evidence>
<evidence type="ECO:0000313" key="6">
    <source>
        <dbReference type="Proteomes" id="UP000571183"/>
    </source>
</evidence>
<dbReference type="InterPro" id="IPR001509">
    <property type="entry name" value="Epimerase_deHydtase"/>
</dbReference>
<accession>A0A840DID8</accession>
<feature type="domain" description="DUF1731" evidence="4">
    <location>
        <begin position="285"/>
        <end position="332"/>
    </location>
</feature>
<dbReference type="NCBIfam" id="TIGR01777">
    <property type="entry name" value="yfcH"/>
    <property type="match status" value="1"/>
</dbReference>
<dbReference type="Pfam" id="PF01370">
    <property type="entry name" value="Epimerase"/>
    <property type="match status" value="1"/>
</dbReference>
<dbReference type="Gene3D" id="3.40.50.720">
    <property type="entry name" value="NAD(P)-binding Rossmann-like Domain"/>
    <property type="match status" value="1"/>
</dbReference>
<evidence type="ECO:0000259" key="4">
    <source>
        <dbReference type="Pfam" id="PF08338"/>
    </source>
</evidence>
<gene>
    <name evidence="5" type="ORF">F5897_000534</name>
</gene>
<feature type="region of interest" description="Disordered" evidence="2">
    <location>
        <begin position="46"/>
        <end position="92"/>
    </location>
</feature>
<evidence type="ECO:0000256" key="2">
    <source>
        <dbReference type="SAM" id="MobiDB-lite"/>
    </source>
</evidence>
<sequence>MAQRDVTTEAQSAEQLTVAVTGATGLVGRRLTAALEQAGHTVVRLRRPRDGKKRKALPATSRMRHAVRAGRREKESQPANSREWRPENPDPDLLRGVDAVVHLAGEPLARRFSRKHQRAIHNSRVTPTQKLAELVAQTPGCEVLVTASAVGYYGYDAHSPVTEQSPRGRGFLAGVCAAWEKACAPVAAAGKRTVHIRTGLVLDGSGGILKILATLTKLCINGPLGDGRQFFAWIGAADLVRIYREAVENPDYHGPINAVGPQRLTNREFTAALAKVLGRPAIIRVPRIAVACIFGKVGARELALASQNVIPQKLQQQRYEFSHKTAAAAIRAELRGQKAELQG</sequence>
<dbReference type="Pfam" id="PF08338">
    <property type="entry name" value="DUF1731"/>
    <property type="match status" value="1"/>
</dbReference>
<dbReference type="EMBL" id="JACIFD010000004">
    <property type="protein sequence ID" value="MBB4071242.1"/>
    <property type="molecule type" value="Genomic_DNA"/>
</dbReference>
<feature type="compositionally biased region" description="Basic and acidic residues" evidence="2">
    <location>
        <begin position="70"/>
        <end position="92"/>
    </location>
</feature>
<dbReference type="PANTHER" id="PTHR11092:SF0">
    <property type="entry name" value="EPIMERASE FAMILY PROTEIN SDR39U1"/>
    <property type="match status" value="1"/>
</dbReference>
<comment type="similarity">
    <text evidence="1">Belongs to the NAD(P)-dependent epimerase/dehydratase family. SDR39U1 subfamily.</text>
</comment>
<organism evidence="5 6">
    <name type="scientific">Canibacter oris</name>
    <dbReference type="NCBI Taxonomy" id="1365628"/>
    <lineage>
        <taxon>Bacteria</taxon>
        <taxon>Bacillati</taxon>
        <taxon>Actinomycetota</taxon>
        <taxon>Actinomycetes</taxon>
        <taxon>Micrococcales</taxon>
        <taxon>Microbacteriaceae</taxon>
        <taxon>Canibacter</taxon>
    </lineage>
</organism>
<dbReference type="PANTHER" id="PTHR11092">
    <property type="entry name" value="SUGAR NUCLEOTIDE EPIMERASE RELATED"/>
    <property type="match status" value="1"/>
</dbReference>
<dbReference type="InterPro" id="IPR036291">
    <property type="entry name" value="NAD(P)-bd_dom_sf"/>
</dbReference>
<reference evidence="5" key="1">
    <citation type="submission" date="2020-08" db="EMBL/GenBank/DDBJ databases">
        <title>Sequencing the genomes of 1000 actinobacteria strains.</title>
        <authorList>
            <person name="Klenk H.-P."/>
        </authorList>
    </citation>
    <scope>NUCLEOTIDE SEQUENCE [LARGE SCALE GENOMIC DNA]</scope>
    <source>
        <strain evidence="5">DSM 27064</strain>
    </source>
</reference>
<dbReference type="RefSeq" id="WP_183304369.1">
    <property type="nucleotide sequence ID" value="NZ_JACIFD010000004.1"/>
</dbReference>
<comment type="caution">
    <text evidence="5">The sequence shown here is derived from an EMBL/GenBank/DDBJ whole genome shotgun (WGS) entry which is preliminary data.</text>
</comment>
<feature type="domain" description="NAD-dependent epimerase/dehydratase" evidence="3">
    <location>
        <begin position="18"/>
        <end position="165"/>
    </location>
</feature>
<dbReference type="SUPFAM" id="SSF51735">
    <property type="entry name" value="NAD(P)-binding Rossmann-fold domains"/>
    <property type="match status" value="1"/>
</dbReference>